<reference evidence="2 3" key="2">
    <citation type="submission" date="2009-02" db="EMBL/GenBank/DDBJ databases">
        <title>Draft genome sequence of Clostridium asparagiforme (DSM 15981).</title>
        <authorList>
            <person name="Sudarsanam P."/>
            <person name="Ley R."/>
            <person name="Guruge J."/>
            <person name="Turnbaugh P.J."/>
            <person name="Mahowald M."/>
            <person name="Liep D."/>
            <person name="Gordon J."/>
        </authorList>
    </citation>
    <scope>NUCLEOTIDE SEQUENCE [LARGE SCALE GENOMIC DNA]</scope>
    <source>
        <strain evidence="2 3">DSM 15981</strain>
    </source>
</reference>
<name>C0D945_9FIRM</name>
<dbReference type="Proteomes" id="UP000004756">
    <property type="component" value="Unassembled WGS sequence"/>
</dbReference>
<evidence type="ECO:0000256" key="1">
    <source>
        <dbReference type="SAM" id="MobiDB-lite"/>
    </source>
</evidence>
<evidence type="ECO:0000313" key="3">
    <source>
        <dbReference type="Proteomes" id="UP000004756"/>
    </source>
</evidence>
<evidence type="ECO:0008006" key="4">
    <source>
        <dbReference type="Google" id="ProtNLM"/>
    </source>
</evidence>
<protein>
    <recommendedName>
        <fullName evidence="4">Peptidase S9 prolyl oligopeptidase catalytic domain-containing protein</fullName>
    </recommendedName>
</protein>
<dbReference type="AlphaFoldDB" id="C0D945"/>
<accession>C0D945</accession>
<organism evidence="2 3">
    <name type="scientific">[Clostridium] asparagiforme DSM 15981</name>
    <dbReference type="NCBI Taxonomy" id="518636"/>
    <lineage>
        <taxon>Bacteria</taxon>
        <taxon>Bacillati</taxon>
        <taxon>Bacillota</taxon>
        <taxon>Clostridia</taxon>
        <taxon>Lachnospirales</taxon>
        <taxon>Lachnospiraceae</taxon>
        <taxon>Enterocloster</taxon>
    </lineage>
</organism>
<sequence length="78" mass="9315">MIRCNKDYELLILPRVNHNVPADLYFIRRKLDFFVRHLLGQEPPEYEFKTEIKAVEPEKPGSEAEINAFTEEEHERTI</sequence>
<dbReference type="HOGENOM" id="CLU_2615675_0_0_9"/>
<keyword evidence="3" id="KW-1185">Reference proteome</keyword>
<comment type="caution">
    <text evidence="2">The sequence shown here is derived from an EMBL/GenBank/DDBJ whole genome shotgun (WGS) entry which is preliminary data.</text>
</comment>
<gene>
    <name evidence="2" type="ORF">CLOSTASPAR_05794</name>
</gene>
<feature type="region of interest" description="Disordered" evidence="1">
    <location>
        <begin position="56"/>
        <end position="78"/>
    </location>
</feature>
<evidence type="ECO:0000313" key="2">
    <source>
        <dbReference type="EMBL" id="EEG52153.1"/>
    </source>
</evidence>
<proteinExistence type="predicted"/>
<reference evidence="2 3" key="1">
    <citation type="submission" date="2009-01" db="EMBL/GenBank/DDBJ databases">
        <authorList>
            <person name="Fulton L."/>
            <person name="Clifton S."/>
            <person name="Fulton B."/>
            <person name="Xu J."/>
            <person name="Minx P."/>
            <person name="Pepin K.H."/>
            <person name="Johnson M."/>
            <person name="Bhonagiri V."/>
            <person name="Nash W.E."/>
            <person name="Mardis E.R."/>
            <person name="Wilson R.K."/>
        </authorList>
    </citation>
    <scope>NUCLEOTIDE SEQUENCE [LARGE SCALE GENOMIC DNA]</scope>
    <source>
        <strain evidence="2 3">DSM 15981</strain>
    </source>
</reference>
<dbReference type="EMBL" id="ACCJ01000475">
    <property type="protein sequence ID" value="EEG52153.1"/>
    <property type="molecule type" value="Genomic_DNA"/>
</dbReference>